<comment type="caution">
    <text evidence="3">The sequence shown here is derived from an EMBL/GenBank/DDBJ whole genome shotgun (WGS) entry which is preliminary data.</text>
</comment>
<proteinExistence type="predicted"/>
<name>A0AAV5RVT6_MAUHU</name>
<keyword evidence="1" id="KW-0175">Coiled coil</keyword>
<gene>
    <name evidence="3" type="ORF">DAKH74_020730</name>
</gene>
<accession>A0AAV5RVT6</accession>
<organism evidence="3 4">
    <name type="scientific">Maudiozyma humilis</name>
    <name type="common">Sour dough yeast</name>
    <name type="synonym">Kazachstania humilis</name>
    <dbReference type="NCBI Taxonomy" id="51915"/>
    <lineage>
        <taxon>Eukaryota</taxon>
        <taxon>Fungi</taxon>
        <taxon>Dikarya</taxon>
        <taxon>Ascomycota</taxon>
        <taxon>Saccharomycotina</taxon>
        <taxon>Saccharomycetes</taxon>
        <taxon>Saccharomycetales</taxon>
        <taxon>Saccharomycetaceae</taxon>
        <taxon>Maudiozyma</taxon>
    </lineage>
</organism>
<feature type="coiled-coil region" evidence="1">
    <location>
        <begin position="150"/>
        <end position="177"/>
    </location>
</feature>
<keyword evidence="4" id="KW-1185">Reference proteome</keyword>
<feature type="compositionally biased region" description="Basic and acidic residues" evidence="2">
    <location>
        <begin position="99"/>
        <end position="112"/>
    </location>
</feature>
<dbReference type="AlphaFoldDB" id="A0AAV5RVT6"/>
<protein>
    <submittedName>
        <fullName evidence="3">Rtt105 protein</fullName>
    </submittedName>
</protein>
<feature type="region of interest" description="Disordered" evidence="2">
    <location>
        <begin position="1"/>
        <end position="112"/>
    </location>
</feature>
<feature type="compositionally biased region" description="Basic and acidic residues" evidence="2">
    <location>
        <begin position="30"/>
        <end position="61"/>
    </location>
</feature>
<evidence type="ECO:0000313" key="3">
    <source>
        <dbReference type="EMBL" id="GMM55457.1"/>
    </source>
</evidence>
<dbReference type="Proteomes" id="UP001377567">
    <property type="component" value="Unassembled WGS sequence"/>
</dbReference>
<evidence type="ECO:0000256" key="2">
    <source>
        <dbReference type="SAM" id="MobiDB-lite"/>
    </source>
</evidence>
<reference evidence="3 4" key="1">
    <citation type="journal article" date="2023" name="Elife">
        <title>Identification of key yeast species and microbe-microbe interactions impacting larval growth of Drosophila in the wild.</title>
        <authorList>
            <person name="Mure A."/>
            <person name="Sugiura Y."/>
            <person name="Maeda R."/>
            <person name="Honda K."/>
            <person name="Sakurai N."/>
            <person name="Takahashi Y."/>
            <person name="Watada M."/>
            <person name="Katoh T."/>
            <person name="Gotoh A."/>
            <person name="Gotoh Y."/>
            <person name="Taniguchi I."/>
            <person name="Nakamura K."/>
            <person name="Hayashi T."/>
            <person name="Katayama T."/>
            <person name="Uemura T."/>
            <person name="Hattori Y."/>
        </authorList>
    </citation>
    <scope>NUCLEOTIDE SEQUENCE [LARGE SCALE GENOMIC DNA]</scope>
    <source>
        <strain evidence="3 4">KH-74</strain>
    </source>
</reference>
<evidence type="ECO:0000256" key="1">
    <source>
        <dbReference type="SAM" id="Coils"/>
    </source>
</evidence>
<evidence type="ECO:0000313" key="4">
    <source>
        <dbReference type="Proteomes" id="UP001377567"/>
    </source>
</evidence>
<feature type="compositionally biased region" description="Basic and acidic residues" evidence="2">
    <location>
        <begin position="78"/>
        <end position="92"/>
    </location>
</feature>
<sequence>MIEQQSPMAVHSDASFSDDPPSSPVFRTPSKRDRARDSESHTGDRDRSVVDSVVSDRRDRSMNAGRYNKLSSPLANLHHKEAQTRKLNDARSSRAQQKAMERRGGLEKMESLVMNREKADEAEAMRRDAAENAIPAELASDLEREQQDEMELYDEDLMDFIERRDEWERELEEMMAEFSVK</sequence>
<dbReference type="EMBL" id="BTGD01000005">
    <property type="protein sequence ID" value="GMM55457.1"/>
    <property type="molecule type" value="Genomic_DNA"/>
</dbReference>